<accession>A0A3N4KJW0</accession>
<evidence type="ECO:0000256" key="1">
    <source>
        <dbReference type="SAM" id="MobiDB-lite"/>
    </source>
</evidence>
<dbReference type="AlphaFoldDB" id="A0A3N4KJW0"/>
<feature type="region of interest" description="Disordered" evidence="1">
    <location>
        <begin position="1"/>
        <end position="20"/>
    </location>
</feature>
<proteinExistence type="predicted"/>
<dbReference type="OrthoDB" id="3533623at2759"/>
<reference evidence="2 3" key="1">
    <citation type="journal article" date="2018" name="Nat. Ecol. Evol.">
        <title>Pezizomycetes genomes reveal the molecular basis of ectomycorrhizal truffle lifestyle.</title>
        <authorList>
            <person name="Murat C."/>
            <person name="Payen T."/>
            <person name="Noel B."/>
            <person name="Kuo A."/>
            <person name="Morin E."/>
            <person name="Chen J."/>
            <person name="Kohler A."/>
            <person name="Krizsan K."/>
            <person name="Balestrini R."/>
            <person name="Da Silva C."/>
            <person name="Montanini B."/>
            <person name="Hainaut M."/>
            <person name="Levati E."/>
            <person name="Barry K.W."/>
            <person name="Belfiori B."/>
            <person name="Cichocki N."/>
            <person name="Clum A."/>
            <person name="Dockter R.B."/>
            <person name="Fauchery L."/>
            <person name="Guy J."/>
            <person name="Iotti M."/>
            <person name="Le Tacon F."/>
            <person name="Lindquist E.A."/>
            <person name="Lipzen A."/>
            <person name="Malagnac F."/>
            <person name="Mello A."/>
            <person name="Molinier V."/>
            <person name="Miyauchi S."/>
            <person name="Poulain J."/>
            <person name="Riccioni C."/>
            <person name="Rubini A."/>
            <person name="Sitrit Y."/>
            <person name="Splivallo R."/>
            <person name="Traeger S."/>
            <person name="Wang M."/>
            <person name="Zifcakova L."/>
            <person name="Wipf D."/>
            <person name="Zambonelli A."/>
            <person name="Paolocci F."/>
            <person name="Nowrousian M."/>
            <person name="Ottonello S."/>
            <person name="Baldrian P."/>
            <person name="Spatafora J.W."/>
            <person name="Henrissat B."/>
            <person name="Nagy L.G."/>
            <person name="Aury J.M."/>
            <person name="Wincker P."/>
            <person name="Grigoriev I.V."/>
            <person name="Bonfante P."/>
            <person name="Martin F.M."/>
        </authorList>
    </citation>
    <scope>NUCLEOTIDE SEQUENCE [LARGE SCALE GENOMIC DNA]</scope>
    <source>
        <strain evidence="2 3">CCBAS932</strain>
    </source>
</reference>
<dbReference type="Proteomes" id="UP000277580">
    <property type="component" value="Unassembled WGS sequence"/>
</dbReference>
<feature type="compositionally biased region" description="Basic and acidic residues" evidence="1">
    <location>
        <begin position="348"/>
        <end position="357"/>
    </location>
</feature>
<evidence type="ECO:0000313" key="2">
    <source>
        <dbReference type="EMBL" id="RPB08601.1"/>
    </source>
</evidence>
<feature type="region of interest" description="Disordered" evidence="1">
    <location>
        <begin position="327"/>
        <end position="357"/>
    </location>
</feature>
<keyword evidence="3" id="KW-1185">Reference proteome</keyword>
<name>A0A3N4KJW0_9PEZI</name>
<dbReference type="InParanoid" id="A0A3N4KJW0"/>
<dbReference type="EMBL" id="ML119161">
    <property type="protein sequence ID" value="RPB08601.1"/>
    <property type="molecule type" value="Genomic_DNA"/>
</dbReference>
<evidence type="ECO:0000313" key="3">
    <source>
        <dbReference type="Proteomes" id="UP000277580"/>
    </source>
</evidence>
<gene>
    <name evidence="2" type="ORF">P167DRAFT_493914</name>
</gene>
<sequence>MSFGSVSSGASSPISPSSPSRDGLAMNWVLDHVLTYPSTYEFTLPLRTIYTLNSATPHTSPADFKMLLLEHISNIPAQPCTLPPNFLATFVRKTFAAELKNVEFDQALTALDYIRDLENRRKKELEKAVRARGENDRKIQGLRTKSIKIEQFYARAIAGIRRWTLIHELSLEPFNKFNSIAILNTLYPFEEPDINAFLTAPILANQRSTLWRYIIGVEKNGPEILETVRSNAGGWPAVSESVHAYLRLSLDMIQGAEELGRPTSIGSFRSEASSVDVDVVPVNKLSKKSRKKSGFLRRNTIEDSDMEEGSGKASTLERIVRGLARLGSSQQLRSPKTLYDSDSGPSDEDIKSRHDRY</sequence>
<protein>
    <submittedName>
        <fullName evidence="2">Uncharacterized protein</fullName>
    </submittedName>
</protein>
<organism evidence="2 3">
    <name type="scientific">Morchella conica CCBAS932</name>
    <dbReference type="NCBI Taxonomy" id="1392247"/>
    <lineage>
        <taxon>Eukaryota</taxon>
        <taxon>Fungi</taxon>
        <taxon>Dikarya</taxon>
        <taxon>Ascomycota</taxon>
        <taxon>Pezizomycotina</taxon>
        <taxon>Pezizomycetes</taxon>
        <taxon>Pezizales</taxon>
        <taxon>Morchellaceae</taxon>
        <taxon>Morchella</taxon>
    </lineage>
</organism>